<dbReference type="FunFam" id="3.40.50.970:FF:000003">
    <property type="entry name" value="Transketolase"/>
    <property type="match status" value="1"/>
</dbReference>
<evidence type="ECO:0000256" key="16">
    <source>
        <dbReference type="PIRSR" id="PIRSR605478-4"/>
    </source>
</evidence>
<dbReference type="AlphaFoldDB" id="A0A0L0MHS8"/>
<evidence type="ECO:0000256" key="4">
    <source>
        <dbReference type="ARBA" id="ARBA00011738"/>
    </source>
</evidence>
<dbReference type="GO" id="GO:0005829">
    <property type="term" value="C:cytosol"/>
    <property type="evidence" value="ECO:0007669"/>
    <property type="project" value="TreeGrafter"/>
</dbReference>
<sequence>MSEATQAKDLDRLTIDTIRTLSMDAVQKANSGHPGTPMALAPVAFHLFQNHLRYDPDAPLWPNRDCFVLSVGHASMLLYSTLFLTGVKEVDEHGKPTGKAAVSLDDIKSFRQLDSKTPGHPEYRMTTGVETTTGPLGQGLGNSVGMAMAARWKEAHFNQGGDTLFDYRVYALCGDGCMMEGVSHEAASLAGHLKLSNLIWIYDSNRVTIEGHTDLAYSDDVEARFHGYNWNTLHVNDVNNADELEAAINKAKSFNDKPTLIVVKSIIGWGAPNKQDTASAHGKALGEDEVKAAKKFYGWPEDKQFYVPDGVMQHFADGFGARGKKLHAEWVERFKAYEKSNPDLAKQASEMFATKLPEGWESAIPTFEADEKGLATRDSSGKVLNALAQRIPWLIGGAADLSPSTKTNLKFDGAGSFEADNYAGRNLHFGIREHGMGSVANGMALSNMRAYASTFLIFSDYMKPPIRLSAIMEVPVVYVFTHDSIGVGEDGPTHQPIEQLAALRAVPGLTLLRPADANEVGESWRVALSYNKEPSCIVLTRQPLPTFDRKKYASAEGTRRGAYVLADADGGKKPEVILMATGSEVSLCIEVYEKLKSEGIAARVVSMPSWDIFEKQDEAYKESVLPSGVHARVSVEQAATLGWDRYTGRLGSQIVMHTFGASAPLKALKTKFGFTPEKVYEAAKKQIERVKNNGKE</sequence>
<evidence type="ECO:0000256" key="15">
    <source>
        <dbReference type="PIRSR" id="PIRSR605478-3"/>
    </source>
</evidence>
<feature type="site" description="Important for catalytic activity" evidence="17">
    <location>
        <position position="33"/>
    </location>
</feature>
<feature type="site" description="Important for catalytic activity" evidence="17">
    <location>
        <position position="281"/>
    </location>
</feature>
<feature type="binding site" evidence="15">
    <location>
        <position position="205"/>
    </location>
    <ligand>
        <name>thiamine diphosphate</name>
        <dbReference type="ChEBI" id="CHEBI:58937"/>
    </ligand>
</feature>
<dbReference type="SUPFAM" id="SSF52518">
    <property type="entry name" value="Thiamin diphosphate-binding fold (THDP-binding)"/>
    <property type="match status" value="2"/>
</dbReference>
<gene>
    <name evidence="20" type="ORF">BVER_05941c</name>
</gene>
<evidence type="ECO:0000256" key="2">
    <source>
        <dbReference type="ARBA" id="ARBA00001941"/>
    </source>
</evidence>
<dbReference type="InterPro" id="IPR005475">
    <property type="entry name" value="Transketolase-like_Pyr-bd"/>
</dbReference>
<evidence type="ECO:0000256" key="11">
    <source>
        <dbReference type="ARBA" id="ARBA00049473"/>
    </source>
</evidence>
<dbReference type="Proteomes" id="UP000036959">
    <property type="component" value="Unassembled WGS sequence"/>
</dbReference>
<keyword evidence="6 20" id="KW-0808">Transferase</keyword>
<evidence type="ECO:0000256" key="1">
    <source>
        <dbReference type="ARBA" id="ARBA00001913"/>
    </source>
</evidence>
<comment type="caution">
    <text evidence="20">The sequence shown here is derived from an EMBL/GenBank/DDBJ whole genome shotgun (WGS) entry which is preliminary data.</text>
</comment>
<dbReference type="NCBIfam" id="TIGR00232">
    <property type="entry name" value="tktlase_bact"/>
    <property type="match status" value="1"/>
</dbReference>
<evidence type="ECO:0000256" key="18">
    <source>
        <dbReference type="SAM" id="MobiDB-lite"/>
    </source>
</evidence>
<dbReference type="InterPro" id="IPR033247">
    <property type="entry name" value="Transketolase_fam"/>
</dbReference>
<reference evidence="21" key="1">
    <citation type="submission" date="2015-06" db="EMBL/GenBank/DDBJ databases">
        <title>Comparative genomics of Burkholderia leaf nodule symbionts.</title>
        <authorList>
            <person name="Carlier A."/>
            <person name="Eberl L."/>
            <person name="Pinto-Carbo M."/>
        </authorList>
    </citation>
    <scope>NUCLEOTIDE SEQUENCE [LARGE SCALE GENOMIC DNA]</scope>
    <source>
        <strain evidence="21">UZHbot4</strain>
    </source>
</reference>
<feature type="binding site" evidence="16">
    <location>
        <position position="207"/>
    </location>
    <ligand>
        <name>Mg(2+)</name>
        <dbReference type="ChEBI" id="CHEBI:18420"/>
    </ligand>
</feature>
<keyword evidence="10 15" id="KW-0786">Thiamine pyrophosphate</keyword>
<feature type="binding site" evidence="14">
    <location>
        <position position="404"/>
    </location>
    <ligand>
        <name>substrate</name>
    </ligand>
</feature>
<evidence type="ECO:0000256" key="13">
    <source>
        <dbReference type="PIRSR" id="PIRSR605478-1"/>
    </source>
</evidence>
<dbReference type="RefSeq" id="WP_050452192.1">
    <property type="nucleotide sequence ID" value="NZ_LFJJ01000010.1"/>
</dbReference>
<feature type="binding site" evidence="15">
    <location>
        <position position="176"/>
    </location>
    <ligand>
        <name>thiamine diphosphate</name>
        <dbReference type="ChEBI" id="CHEBI:58937"/>
    </ligand>
</feature>
<dbReference type="Gene3D" id="3.40.50.920">
    <property type="match status" value="1"/>
</dbReference>
<dbReference type="CDD" id="cd02012">
    <property type="entry name" value="TPP_TK"/>
    <property type="match status" value="1"/>
</dbReference>
<feature type="binding site" evidence="14">
    <location>
        <position position="541"/>
    </location>
    <ligand>
        <name>substrate</name>
    </ligand>
</feature>
<keyword evidence="7 16" id="KW-0479">Metal-binding</keyword>
<evidence type="ECO:0000256" key="10">
    <source>
        <dbReference type="ARBA" id="ARBA00023052"/>
    </source>
</evidence>
<evidence type="ECO:0000259" key="19">
    <source>
        <dbReference type="SMART" id="SM00861"/>
    </source>
</evidence>
<dbReference type="EC" id="2.2.1.1" evidence="5 12"/>
<dbReference type="Pfam" id="PF02779">
    <property type="entry name" value="Transket_pyr"/>
    <property type="match status" value="1"/>
</dbReference>
<proteinExistence type="inferred from homology"/>
<evidence type="ECO:0000256" key="14">
    <source>
        <dbReference type="PIRSR" id="PIRSR605478-2"/>
    </source>
</evidence>
<dbReference type="EMBL" id="LFJJ01000010">
    <property type="protein sequence ID" value="KND61878.1"/>
    <property type="molecule type" value="Genomic_DNA"/>
</dbReference>
<dbReference type="Gene3D" id="3.40.50.970">
    <property type="match status" value="2"/>
</dbReference>
<evidence type="ECO:0000256" key="3">
    <source>
        <dbReference type="ARBA" id="ARBA00007131"/>
    </source>
</evidence>
<evidence type="ECO:0000256" key="7">
    <source>
        <dbReference type="ARBA" id="ARBA00022723"/>
    </source>
</evidence>
<evidence type="ECO:0000256" key="17">
    <source>
        <dbReference type="PIRSR" id="PIRSR605478-5"/>
    </source>
</evidence>
<keyword evidence="21" id="KW-1185">Reference proteome</keyword>
<dbReference type="PANTHER" id="PTHR43522">
    <property type="entry name" value="TRANSKETOLASE"/>
    <property type="match status" value="1"/>
</dbReference>
<name>A0A0L0MHS8_9BURK</name>
<organism evidence="20 21">
    <name type="scientific">Candidatus Burkholderia verschuerenii</name>
    <dbReference type="NCBI Taxonomy" id="242163"/>
    <lineage>
        <taxon>Bacteria</taxon>
        <taxon>Pseudomonadati</taxon>
        <taxon>Pseudomonadota</taxon>
        <taxon>Betaproteobacteria</taxon>
        <taxon>Burkholderiales</taxon>
        <taxon>Burkholderiaceae</taxon>
        <taxon>Burkholderia</taxon>
    </lineage>
</organism>
<feature type="binding site" evidence="14">
    <location>
        <position position="377"/>
    </location>
    <ligand>
        <name>substrate</name>
    </ligand>
</feature>
<dbReference type="InterPro" id="IPR029061">
    <property type="entry name" value="THDP-binding"/>
</dbReference>
<feature type="binding site" evidence="14">
    <location>
        <position position="490"/>
    </location>
    <ligand>
        <name>substrate</name>
    </ligand>
</feature>
<feature type="binding site" evidence="15">
    <location>
        <position position="458"/>
    </location>
    <ligand>
        <name>thiamine diphosphate</name>
        <dbReference type="ChEBI" id="CHEBI:58937"/>
    </ligand>
</feature>
<keyword evidence="9 16" id="KW-0460">Magnesium</keyword>
<comment type="subunit">
    <text evidence="4">Homodimer.</text>
</comment>
<feature type="binding site" evidence="15">
    <location>
        <begin position="134"/>
        <end position="136"/>
    </location>
    <ligand>
        <name>thiamine diphosphate</name>
        <dbReference type="ChEBI" id="CHEBI:58937"/>
    </ligand>
</feature>
<comment type="catalytic activity">
    <reaction evidence="11">
        <text>D-sedoheptulose 7-phosphate + D-glyceraldehyde 3-phosphate = aldehydo-D-ribose 5-phosphate + D-xylulose 5-phosphate</text>
        <dbReference type="Rhea" id="RHEA:10508"/>
        <dbReference type="ChEBI" id="CHEBI:57483"/>
        <dbReference type="ChEBI" id="CHEBI:57737"/>
        <dbReference type="ChEBI" id="CHEBI:58273"/>
        <dbReference type="ChEBI" id="CHEBI:59776"/>
        <dbReference type="EC" id="2.2.1.1"/>
    </reaction>
</comment>
<evidence type="ECO:0000313" key="21">
    <source>
        <dbReference type="Proteomes" id="UP000036959"/>
    </source>
</evidence>
<dbReference type="PROSITE" id="PS00802">
    <property type="entry name" value="TRANSKETOLASE_2"/>
    <property type="match status" value="1"/>
</dbReference>
<feature type="binding site" evidence="14">
    <location>
        <position position="482"/>
    </location>
    <ligand>
        <name>substrate</name>
    </ligand>
</feature>
<dbReference type="OrthoDB" id="8732661at2"/>
<dbReference type="Pfam" id="PF22613">
    <property type="entry name" value="Transketolase_C_1"/>
    <property type="match status" value="1"/>
</dbReference>
<evidence type="ECO:0000256" key="12">
    <source>
        <dbReference type="NCBIfam" id="TIGR00232"/>
    </source>
</evidence>
<comment type="cofactor">
    <cofactor evidence="16">
        <name>Mg(2+)</name>
        <dbReference type="ChEBI" id="CHEBI:18420"/>
    </cofactor>
    <text evidence="16">Binds 1 Mg(2+) ion per subunit. Can also utilize other divalent metal cations, such as Ca(2+), Mn(2+) and Co(2+).</text>
</comment>
<accession>A0A0L0MHS8</accession>
<evidence type="ECO:0000256" key="9">
    <source>
        <dbReference type="ARBA" id="ARBA00022842"/>
    </source>
</evidence>
<feature type="region of interest" description="Disordered" evidence="18">
    <location>
        <begin position="114"/>
        <end position="136"/>
    </location>
</feature>
<dbReference type="FunFam" id="3.40.50.970:FF:000004">
    <property type="entry name" value="Transketolase"/>
    <property type="match status" value="1"/>
</dbReference>
<evidence type="ECO:0000256" key="6">
    <source>
        <dbReference type="ARBA" id="ARBA00022679"/>
    </source>
</evidence>
<feature type="domain" description="Transketolase-like pyrimidine-binding" evidence="19">
    <location>
        <begin position="374"/>
        <end position="546"/>
    </location>
</feature>
<feature type="binding site" evidence="14">
    <location>
        <position position="281"/>
    </location>
    <ligand>
        <name>substrate</name>
    </ligand>
</feature>
<comment type="similarity">
    <text evidence="3">Belongs to the transketolase family.</text>
</comment>
<evidence type="ECO:0000256" key="8">
    <source>
        <dbReference type="ARBA" id="ARBA00022837"/>
    </source>
</evidence>
<dbReference type="InterPro" id="IPR020826">
    <property type="entry name" value="Transketolase_BS"/>
</dbReference>
<dbReference type="InterPro" id="IPR055152">
    <property type="entry name" value="Transketolase-like_C_2"/>
</dbReference>
<dbReference type="CDD" id="cd07033">
    <property type="entry name" value="TPP_PYR_DXS_TK_like"/>
    <property type="match status" value="1"/>
</dbReference>
<comment type="cofactor">
    <cofactor evidence="15">
        <name>thiamine diphosphate</name>
        <dbReference type="ChEBI" id="CHEBI:58937"/>
    </cofactor>
    <text evidence="15">Binds 1 thiamine pyrophosphate per subunit. During the reaction, the substrate forms a covalent intermediate with the cofactor.</text>
</comment>
<feature type="active site" description="Proton donor" evidence="13">
    <location>
        <position position="433"/>
    </location>
</feature>
<dbReference type="InterPro" id="IPR005474">
    <property type="entry name" value="Transketolase_N"/>
</dbReference>
<dbReference type="SMART" id="SM00861">
    <property type="entry name" value="Transket_pyr"/>
    <property type="match status" value="1"/>
</dbReference>
<evidence type="ECO:0000256" key="5">
    <source>
        <dbReference type="ARBA" id="ARBA00013152"/>
    </source>
</evidence>
<comment type="cofactor">
    <cofactor evidence="1">
        <name>Ca(2+)</name>
        <dbReference type="ChEBI" id="CHEBI:29108"/>
    </cofactor>
</comment>
<feature type="binding site" evidence="16">
    <location>
        <position position="175"/>
    </location>
    <ligand>
        <name>Mg(2+)</name>
        <dbReference type="ChEBI" id="CHEBI:18420"/>
    </ligand>
</feature>
<protein>
    <recommendedName>
        <fullName evidence="5 12">Transketolase</fullName>
        <ecNumber evidence="5 12">2.2.1.1</ecNumber>
    </recommendedName>
</protein>
<dbReference type="InterPro" id="IPR009014">
    <property type="entry name" value="Transketo_C/PFOR_II"/>
</dbReference>
<dbReference type="InterPro" id="IPR005478">
    <property type="entry name" value="Transketolase_bac-like"/>
</dbReference>
<feature type="binding site" evidence="15">
    <location>
        <position position="281"/>
    </location>
    <ligand>
        <name>thiamine diphosphate</name>
        <dbReference type="ChEBI" id="CHEBI:58937"/>
    </ligand>
</feature>
<dbReference type="SUPFAM" id="SSF52922">
    <property type="entry name" value="TK C-terminal domain-like"/>
    <property type="match status" value="1"/>
</dbReference>
<feature type="binding site" evidence="15">
    <location>
        <position position="73"/>
    </location>
    <ligand>
        <name>thiamine diphosphate</name>
        <dbReference type="ChEBI" id="CHEBI:58937"/>
    </ligand>
</feature>
<dbReference type="GO" id="GO:0046872">
    <property type="term" value="F:metal ion binding"/>
    <property type="evidence" value="ECO:0007669"/>
    <property type="project" value="UniProtKB-KW"/>
</dbReference>
<dbReference type="GO" id="GO:0004802">
    <property type="term" value="F:transketolase activity"/>
    <property type="evidence" value="ECO:0007669"/>
    <property type="project" value="UniProtKB-UniRule"/>
</dbReference>
<dbReference type="GO" id="GO:0009052">
    <property type="term" value="P:pentose-phosphate shunt, non-oxidative branch"/>
    <property type="evidence" value="ECO:0007669"/>
    <property type="project" value="UniProtKB-ARBA"/>
</dbReference>
<dbReference type="PANTHER" id="PTHR43522:SF2">
    <property type="entry name" value="TRANSKETOLASE 1-RELATED"/>
    <property type="match status" value="1"/>
</dbReference>
<feature type="compositionally biased region" description="Basic and acidic residues" evidence="18">
    <location>
        <begin position="114"/>
        <end position="123"/>
    </location>
</feature>
<feature type="binding site" evidence="14">
    <location>
        <position position="33"/>
    </location>
    <ligand>
        <name>substrate</name>
    </ligand>
</feature>
<dbReference type="FunFam" id="3.40.50.920:FF:000003">
    <property type="entry name" value="Transketolase"/>
    <property type="match status" value="1"/>
</dbReference>
<comment type="cofactor">
    <cofactor evidence="2">
        <name>Co(2+)</name>
        <dbReference type="ChEBI" id="CHEBI:48828"/>
    </cofactor>
</comment>
<evidence type="ECO:0000313" key="20">
    <source>
        <dbReference type="EMBL" id="KND61878.1"/>
    </source>
</evidence>
<keyword evidence="8" id="KW-0106">Calcium</keyword>
<dbReference type="PATRIC" id="fig|242163.4.peg.218"/>
<feature type="binding site" evidence="14">
    <location>
        <position position="494"/>
    </location>
    <ligand>
        <name>substrate</name>
    </ligand>
</feature>
<dbReference type="Pfam" id="PF00456">
    <property type="entry name" value="Transketolase_N"/>
    <property type="match status" value="1"/>
</dbReference>
<feature type="binding site" evidence="16">
    <location>
        <position position="205"/>
    </location>
    <ligand>
        <name>Mg(2+)</name>
        <dbReference type="ChEBI" id="CHEBI:18420"/>
    </ligand>
</feature>